<gene>
    <name evidence="1" type="ORF">LCGC14_1838300</name>
</gene>
<accession>A0A0F9ITB9</accession>
<sequence>MSKQYLVIEHYERKKFEDLLNEAHVEGWALIHFNSIYARLGSDHQDHHTQFHAIMEKEEQP</sequence>
<protein>
    <recommendedName>
        <fullName evidence="2">DUF4177 domain-containing protein</fullName>
    </recommendedName>
</protein>
<organism evidence="1">
    <name type="scientific">marine sediment metagenome</name>
    <dbReference type="NCBI Taxonomy" id="412755"/>
    <lineage>
        <taxon>unclassified sequences</taxon>
        <taxon>metagenomes</taxon>
        <taxon>ecological metagenomes</taxon>
    </lineage>
</organism>
<reference evidence="1" key="1">
    <citation type="journal article" date="2015" name="Nature">
        <title>Complex archaea that bridge the gap between prokaryotes and eukaryotes.</title>
        <authorList>
            <person name="Spang A."/>
            <person name="Saw J.H."/>
            <person name="Jorgensen S.L."/>
            <person name="Zaremba-Niedzwiedzka K."/>
            <person name="Martijn J."/>
            <person name="Lind A.E."/>
            <person name="van Eijk R."/>
            <person name="Schleper C."/>
            <person name="Guy L."/>
            <person name="Ettema T.J."/>
        </authorList>
    </citation>
    <scope>NUCLEOTIDE SEQUENCE</scope>
</reference>
<evidence type="ECO:0000313" key="1">
    <source>
        <dbReference type="EMBL" id="KKL97045.1"/>
    </source>
</evidence>
<evidence type="ECO:0008006" key="2">
    <source>
        <dbReference type="Google" id="ProtNLM"/>
    </source>
</evidence>
<comment type="caution">
    <text evidence="1">The sequence shown here is derived from an EMBL/GenBank/DDBJ whole genome shotgun (WGS) entry which is preliminary data.</text>
</comment>
<dbReference type="EMBL" id="LAZR01018265">
    <property type="protein sequence ID" value="KKL97045.1"/>
    <property type="molecule type" value="Genomic_DNA"/>
</dbReference>
<dbReference type="AlphaFoldDB" id="A0A0F9ITB9"/>
<proteinExistence type="predicted"/>
<name>A0A0F9ITB9_9ZZZZ</name>